<dbReference type="Gene3D" id="3.40.50.150">
    <property type="entry name" value="Vaccinia Virus protein VP39"/>
    <property type="match status" value="1"/>
</dbReference>
<dbReference type="RefSeq" id="WP_190461533.1">
    <property type="nucleotide sequence ID" value="NZ_JACJPW010000003.1"/>
</dbReference>
<dbReference type="SUPFAM" id="SSF53335">
    <property type="entry name" value="S-adenosyl-L-methionine-dependent methyltransferases"/>
    <property type="match status" value="1"/>
</dbReference>
<evidence type="ECO:0000313" key="2">
    <source>
        <dbReference type="Proteomes" id="UP000641646"/>
    </source>
</evidence>
<dbReference type="EMBL" id="JACJPW010000003">
    <property type="protein sequence ID" value="MBD2179887.1"/>
    <property type="molecule type" value="Genomic_DNA"/>
</dbReference>
<reference evidence="1" key="1">
    <citation type="journal article" date="2015" name="ISME J.">
        <title>Draft Genome Sequence of Streptomyces incarnatus NRRL8089, which Produces the Nucleoside Antibiotic Sinefungin.</title>
        <authorList>
            <person name="Oshima K."/>
            <person name="Hattori M."/>
            <person name="Shimizu H."/>
            <person name="Fukuda K."/>
            <person name="Nemoto M."/>
            <person name="Inagaki K."/>
            <person name="Tamura T."/>
        </authorList>
    </citation>
    <scope>NUCLEOTIDE SEQUENCE</scope>
    <source>
        <strain evidence="1">FACHB-1375</strain>
    </source>
</reference>
<evidence type="ECO:0000313" key="1">
    <source>
        <dbReference type="EMBL" id="MBD2179887.1"/>
    </source>
</evidence>
<protein>
    <recommendedName>
        <fullName evidence="3">Methyltransferase type 11 domain-containing protein</fullName>
    </recommendedName>
</protein>
<dbReference type="InterPro" id="IPR029063">
    <property type="entry name" value="SAM-dependent_MTases_sf"/>
</dbReference>
<proteinExistence type="predicted"/>
<keyword evidence="2" id="KW-1185">Reference proteome</keyword>
<dbReference type="AlphaFoldDB" id="A0A926ZFB1"/>
<reference evidence="1" key="2">
    <citation type="submission" date="2020-08" db="EMBL/GenBank/DDBJ databases">
        <authorList>
            <person name="Chen M."/>
            <person name="Teng W."/>
            <person name="Zhao L."/>
            <person name="Hu C."/>
            <person name="Zhou Y."/>
            <person name="Han B."/>
            <person name="Song L."/>
            <person name="Shu W."/>
        </authorList>
    </citation>
    <scope>NUCLEOTIDE SEQUENCE</scope>
    <source>
        <strain evidence="1">FACHB-1375</strain>
    </source>
</reference>
<sequence>MTGLRLNLGCGERHFEGYINVDKYGNPDVKQDLEIFPWPWEDNSVSEILLIHVLEHLGQNSNTYLNIFKEMYRICERGAKIQIIVPHHRHDFFFDDPTHVRVVTPMGLSLFSQRLNRKWIEEKAANSPLGLYLGVNFELIETYYKPSSHWFDLHPEAEVDVQFLLSESTYYNNLIEQIEMVLEVVKEDIN</sequence>
<organism evidence="1 2">
    <name type="scientific">Aerosakkonema funiforme FACHB-1375</name>
    <dbReference type="NCBI Taxonomy" id="2949571"/>
    <lineage>
        <taxon>Bacteria</taxon>
        <taxon>Bacillati</taxon>
        <taxon>Cyanobacteriota</taxon>
        <taxon>Cyanophyceae</taxon>
        <taxon>Oscillatoriophycideae</taxon>
        <taxon>Aerosakkonematales</taxon>
        <taxon>Aerosakkonemataceae</taxon>
        <taxon>Aerosakkonema</taxon>
    </lineage>
</organism>
<dbReference type="Proteomes" id="UP000641646">
    <property type="component" value="Unassembled WGS sequence"/>
</dbReference>
<name>A0A926ZFB1_9CYAN</name>
<evidence type="ECO:0008006" key="3">
    <source>
        <dbReference type="Google" id="ProtNLM"/>
    </source>
</evidence>
<accession>A0A926ZFB1</accession>
<gene>
    <name evidence="1" type="ORF">H6G03_01965</name>
</gene>
<comment type="caution">
    <text evidence="1">The sequence shown here is derived from an EMBL/GenBank/DDBJ whole genome shotgun (WGS) entry which is preliminary data.</text>
</comment>